<dbReference type="PANTHER" id="PTHR38553:SF1">
    <property type="entry name" value="G PROTEIN-COUPLED RECEPTOR"/>
    <property type="match status" value="1"/>
</dbReference>
<dbReference type="InterPro" id="IPR016159">
    <property type="entry name" value="Cullin_repeat-like_dom_sf"/>
</dbReference>
<evidence type="ECO:0000313" key="2">
    <source>
        <dbReference type="EMBL" id="GFG31165.1"/>
    </source>
</evidence>
<dbReference type="OrthoDB" id="5818871at2759"/>
<name>A0A6L2PKV7_COPFO</name>
<dbReference type="AlphaFoldDB" id="A0A6L2PKV7"/>
<feature type="transmembrane region" description="Helical" evidence="1">
    <location>
        <begin position="323"/>
        <end position="341"/>
    </location>
</feature>
<keyword evidence="1" id="KW-0812">Transmembrane</keyword>
<feature type="transmembrane region" description="Helical" evidence="1">
    <location>
        <begin position="533"/>
        <end position="558"/>
    </location>
</feature>
<feature type="transmembrane region" description="Helical" evidence="1">
    <location>
        <begin position="353"/>
        <end position="374"/>
    </location>
</feature>
<evidence type="ECO:0000256" key="1">
    <source>
        <dbReference type="SAM" id="Phobius"/>
    </source>
</evidence>
<dbReference type="Proteomes" id="UP000502823">
    <property type="component" value="Unassembled WGS sequence"/>
</dbReference>
<protein>
    <submittedName>
        <fullName evidence="2">Uncharacterized protein</fullName>
    </submittedName>
</protein>
<reference evidence="3" key="1">
    <citation type="submission" date="2020-01" db="EMBL/GenBank/DDBJ databases">
        <title>Draft genome sequence of the Termite Coptotermes fromosanus.</title>
        <authorList>
            <person name="Itakura S."/>
            <person name="Yosikawa Y."/>
            <person name="Umezawa K."/>
        </authorList>
    </citation>
    <scope>NUCLEOTIDE SEQUENCE [LARGE SCALE GENOMIC DNA]</scope>
</reference>
<accession>A0A6L2PKV7</accession>
<proteinExistence type="predicted"/>
<feature type="non-terminal residue" evidence="2">
    <location>
        <position position="578"/>
    </location>
</feature>
<dbReference type="PANTHER" id="PTHR38553">
    <property type="entry name" value="PROTEIN CBG19621"/>
    <property type="match status" value="1"/>
</dbReference>
<organism evidence="2 3">
    <name type="scientific">Coptotermes formosanus</name>
    <name type="common">Formosan subterranean termite</name>
    <dbReference type="NCBI Taxonomy" id="36987"/>
    <lineage>
        <taxon>Eukaryota</taxon>
        <taxon>Metazoa</taxon>
        <taxon>Ecdysozoa</taxon>
        <taxon>Arthropoda</taxon>
        <taxon>Hexapoda</taxon>
        <taxon>Insecta</taxon>
        <taxon>Pterygota</taxon>
        <taxon>Neoptera</taxon>
        <taxon>Polyneoptera</taxon>
        <taxon>Dictyoptera</taxon>
        <taxon>Blattodea</taxon>
        <taxon>Blattoidea</taxon>
        <taxon>Termitoidae</taxon>
        <taxon>Rhinotermitidae</taxon>
        <taxon>Coptotermes</taxon>
    </lineage>
</organism>
<feature type="transmembrane region" description="Helical" evidence="1">
    <location>
        <begin position="416"/>
        <end position="437"/>
    </location>
</feature>
<feature type="transmembrane region" description="Helical" evidence="1">
    <location>
        <begin position="449"/>
        <end position="472"/>
    </location>
</feature>
<sequence length="578" mass="65061">MAGPLGRLKRLPTFTVSHGEVQFSLRTVDPMFRFSLTRLVEASSTPPDSSSPGAEARFAASWDTRFRQEWARLRAAVHDIFHFKAEQRRGASQPGPTFSRGQLTALHNDIRVLLRSQAGTFIFEYYQNTLLPAAADILLEDIDRVSSDLSASLIAAWTHFYCHALPALEAVFVHVKNQRMSIRQATLIAFRDHVLLKLVTRLEPILEEMNAEGSVPPAIRQMFLVLQSVMECYPPSEKRLKLESLVARVVSPYLGHRGLYEGGSPKPVVSSRELDVAHLRRPSGHIYKFRMLPRGRKFGNDTLDVVNKGCFDSFDTIACIRTSILTTAAVITLVFVILKIVKYHVYRHPQMHHYAIFYVSAVECIVCGASFMVGSVYPQLDFTACFLKLLQFTIICHLHWSLAARTLHREDIVQHVINPVLCLYILYCTTVALMGMVDVTGTWTECMRPYWFMLSVADLAIVQLFAVAAIYVTHRTEGISSLASCKISQKRDLWSVIIVYECSALLAVAFDAVTRFVGSEKDGCSALFAHTQFCYSLIVAVFMVVKFLVPMWTILCVFQPVEGDTRNSEVALASRYNL</sequence>
<dbReference type="EMBL" id="BLKM01010755">
    <property type="protein sequence ID" value="GFG31165.1"/>
    <property type="molecule type" value="Genomic_DNA"/>
</dbReference>
<dbReference type="SUPFAM" id="SSF74788">
    <property type="entry name" value="Cullin repeat-like"/>
    <property type="match status" value="1"/>
</dbReference>
<feature type="transmembrane region" description="Helical" evidence="1">
    <location>
        <begin position="493"/>
        <end position="513"/>
    </location>
</feature>
<comment type="caution">
    <text evidence="2">The sequence shown here is derived from an EMBL/GenBank/DDBJ whole genome shotgun (WGS) entry which is preliminary data.</text>
</comment>
<feature type="transmembrane region" description="Helical" evidence="1">
    <location>
        <begin position="386"/>
        <end position="404"/>
    </location>
</feature>
<keyword evidence="1" id="KW-0472">Membrane</keyword>
<keyword evidence="1" id="KW-1133">Transmembrane helix</keyword>
<evidence type="ECO:0000313" key="3">
    <source>
        <dbReference type="Proteomes" id="UP000502823"/>
    </source>
</evidence>
<keyword evidence="3" id="KW-1185">Reference proteome</keyword>
<dbReference type="InParanoid" id="A0A6L2PKV7"/>
<gene>
    <name evidence="2" type="ORF">Cfor_10740</name>
</gene>